<dbReference type="Proteomes" id="UP000257317">
    <property type="component" value="Unassembled WGS sequence"/>
</dbReference>
<dbReference type="InterPro" id="IPR004919">
    <property type="entry name" value="GmrSD_N"/>
</dbReference>
<evidence type="ECO:0000313" key="4">
    <source>
        <dbReference type="Proteomes" id="UP000257317"/>
    </source>
</evidence>
<proteinExistence type="predicted"/>
<organism evidence="3 4">
    <name type="scientific">Lactobacillus rodentium</name>
    <dbReference type="NCBI Taxonomy" id="947835"/>
    <lineage>
        <taxon>Bacteria</taxon>
        <taxon>Bacillati</taxon>
        <taxon>Bacillota</taxon>
        <taxon>Bacilli</taxon>
        <taxon>Lactobacillales</taxon>
        <taxon>Lactobacillaceae</taxon>
        <taxon>Lactobacillus</taxon>
    </lineage>
</organism>
<dbReference type="InterPro" id="IPR011089">
    <property type="entry name" value="GmrSD_C"/>
</dbReference>
<evidence type="ECO:0000259" key="2">
    <source>
        <dbReference type="Pfam" id="PF07510"/>
    </source>
</evidence>
<accession>A0A2Z6TA92</accession>
<dbReference type="AlphaFoldDB" id="A0A2Z6TA92"/>
<evidence type="ECO:0000313" key="3">
    <source>
        <dbReference type="EMBL" id="GBG04803.1"/>
    </source>
</evidence>
<evidence type="ECO:0008006" key="5">
    <source>
        <dbReference type="Google" id="ProtNLM"/>
    </source>
</evidence>
<dbReference type="Pfam" id="PF07510">
    <property type="entry name" value="GmrSD_C"/>
    <property type="match status" value="1"/>
</dbReference>
<comment type="caution">
    <text evidence="3">The sequence shown here is derived from an EMBL/GenBank/DDBJ whole genome shotgun (WGS) entry which is preliminary data.</text>
</comment>
<dbReference type="PANTHER" id="PTHR35149:SF2">
    <property type="entry name" value="DUF262 DOMAIN-CONTAINING PROTEIN"/>
    <property type="match status" value="1"/>
</dbReference>
<feature type="domain" description="GmrSD restriction endonucleases C-terminal" evidence="2">
    <location>
        <begin position="396"/>
        <end position="525"/>
    </location>
</feature>
<name>A0A2Z6TA92_9LACO</name>
<dbReference type="PANTHER" id="PTHR35149">
    <property type="entry name" value="SLL5132 PROTEIN"/>
    <property type="match status" value="1"/>
</dbReference>
<reference evidence="4" key="1">
    <citation type="submission" date="2018-03" db="EMBL/GenBank/DDBJ databases">
        <title>New taxa in the Lactobacillus gasseri group.</title>
        <authorList>
            <person name="Tanizawa Y."/>
            <person name="Tohno M."/>
            <person name="Endo A."/>
            <person name="Arita M."/>
        </authorList>
    </citation>
    <scope>NUCLEOTIDE SEQUENCE [LARGE SCALE GENOMIC DNA]</scope>
    <source>
        <strain evidence="4">DSM 24759</strain>
    </source>
</reference>
<sequence>MKADSLHLFDFLGMGKTIFEIPVFQRNYEWSEHQCKQLFDDVVMCAREKHDHFIGTIVYVSETGAKMSHIYRIIDGQQRLTSLTLLLKALADSNEEISSELEDQYLINKYLEENNHYKLKPVAHDSGAFKAVMRGKIDECDTPSKIISNYKYFKEMIDKSNLSGSEIEEALSHLSLVYIELSNEVGNESPQLIFESLNSTGVSLSASDLVRNFLLMNLDGEAQARFYEQYWVKMESLFTTETFDDFIRHYLMMKEHKTINKNRLYPSYKKFFTEINYNSEQALADLTNYAIMYSKLVQAKTNIETFDEIIAHINIMDSRVVYPYLLMLLGMHEKNEISTQELTTIGKLIESYLFRLKFCSGKTNGVNRIIVSLCDKKKVKNNWIQRTLDMLDTSFPSDKEFVKSIKTSNIYKQSKLAKFALMSLEEAKTKETIKFDDAQIEHIMPQRLTNDWRIEVDHAMKVNEELGGVIGNLTLTKYNQEMSNKIYREKRKFYQDSNISLTRDIAQDYDKWDRDSIVDRTEKISHKLVNIFPKPNFEANTKEKLSGEHLISEEINVTNTKPSRITINNEDINLDSWKKMLVVFMDYIWDLDSRSYEKIRQDSALGKMLFENQSRPELLKSGISIETNFSSGTILAIISKISDMYDISDEVSYTIK</sequence>
<dbReference type="EMBL" id="BFBY01000004">
    <property type="protein sequence ID" value="GBG04803.1"/>
    <property type="molecule type" value="Genomic_DNA"/>
</dbReference>
<evidence type="ECO:0000259" key="1">
    <source>
        <dbReference type="Pfam" id="PF03235"/>
    </source>
</evidence>
<dbReference type="Pfam" id="PF03235">
    <property type="entry name" value="GmrSD_N"/>
    <property type="match status" value="1"/>
</dbReference>
<protein>
    <recommendedName>
        <fullName evidence="5">DUF262 domain-containing protein</fullName>
    </recommendedName>
</protein>
<dbReference type="OrthoDB" id="9798761at2"/>
<dbReference type="RefSeq" id="WP_117118146.1">
    <property type="nucleotide sequence ID" value="NZ_BFBY01000004.1"/>
</dbReference>
<feature type="domain" description="GmrSD restriction endonucleases N-terminal" evidence="1">
    <location>
        <begin position="10"/>
        <end position="215"/>
    </location>
</feature>
<keyword evidence="4" id="KW-1185">Reference proteome</keyword>
<gene>
    <name evidence="3" type="ORF">LrDSM24759_07170</name>
</gene>